<dbReference type="PANTHER" id="PTHR12854:SF7">
    <property type="entry name" value="ATAXIN-2 HOMOLOG"/>
    <property type="match status" value="1"/>
</dbReference>
<evidence type="ECO:0000259" key="2">
    <source>
        <dbReference type="SMART" id="SM01272"/>
    </source>
</evidence>
<feature type="compositionally biased region" description="Polar residues" evidence="1">
    <location>
        <begin position="1010"/>
        <end position="1023"/>
    </location>
</feature>
<feature type="compositionally biased region" description="Basic and acidic residues" evidence="1">
    <location>
        <begin position="716"/>
        <end position="726"/>
    </location>
</feature>
<dbReference type="SMART" id="SM01272">
    <property type="entry name" value="LsmAD"/>
    <property type="match status" value="1"/>
</dbReference>
<evidence type="ECO:0000256" key="1">
    <source>
        <dbReference type="SAM" id="MobiDB-lite"/>
    </source>
</evidence>
<dbReference type="InterPro" id="IPR009604">
    <property type="entry name" value="LsmAD_domain"/>
</dbReference>
<feature type="compositionally biased region" description="Polar residues" evidence="1">
    <location>
        <begin position="595"/>
        <end position="611"/>
    </location>
</feature>
<feature type="region of interest" description="Disordered" evidence="1">
    <location>
        <begin position="543"/>
        <end position="726"/>
    </location>
</feature>
<organism evidence="3 4">
    <name type="scientific">Aureobasidium pullulans</name>
    <name type="common">Black yeast</name>
    <name type="synonym">Pullularia pullulans</name>
    <dbReference type="NCBI Taxonomy" id="5580"/>
    <lineage>
        <taxon>Eukaryota</taxon>
        <taxon>Fungi</taxon>
        <taxon>Dikarya</taxon>
        <taxon>Ascomycota</taxon>
        <taxon>Pezizomycotina</taxon>
        <taxon>Dothideomycetes</taxon>
        <taxon>Dothideomycetidae</taxon>
        <taxon>Dothideales</taxon>
        <taxon>Saccotheciaceae</taxon>
        <taxon>Aureobasidium</taxon>
    </lineage>
</organism>
<feature type="compositionally biased region" description="Basic and acidic residues" evidence="1">
    <location>
        <begin position="395"/>
        <end position="407"/>
    </location>
</feature>
<feature type="compositionally biased region" description="Polar residues" evidence="1">
    <location>
        <begin position="380"/>
        <end position="394"/>
    </location>
</feature>
<dbReference type="EMBL" id="JASGXD010000002">
    <property type="protein sequence ID" value="KAK6007825.1"/>
    <property type="molecule type" value="Genomic_DNA"/>
</dbReference>
<feature type="compositionally biased region" description="Polar residues" evidence="1">
    <location>
        <begin position="682"/>
        <end position="696"/>
    </location>
</feature>
<keyword evidence="4" id="KW-1185">Reference proteome</keyword>
<feature type="domain" description="LsmAD" evidence="2">
    <location>
        <begin position="261"/>
        <end position="333"/>
    </location>
</feature>
<sequence>MSAQPSATNGASTSSASQSNSNSPKQQLKTNSFGKTLDGARKQAASPVDAASRKSPAPKAWSQGTNPITQRSNASTPVTNGLANGIPKSTQSKPQQENGTSNKHATDRLLFLLANFTGMEVAVFLKSGEKFTGVFSSASTEPADPRLTLKFTKKISPQTNGTTDQSDAYIGDGEDHAMAFSLHDVVDLSVNNLFLSASETRSHQSNAPTFRTDVEISGNLNIRERELQPWQPSADTAINMSLEDNSRPGEWDQFAANEALYNVRSDYDENLYTTAIDRSDPDYRRKAAEAERIAREIERSAPVNSHVAEERRMNAEKDGGLDEEEKYSGVRRETNITSLLKQGAPNAYVPPSRRPITSQPTVPGAPFDPAIVSVARPSPATATATNSDSQAASSKKSEQDSQDEKEASTQATTAAPSLPTVTAPTGEASAAAAKSAAVAATPVTKPIPSINAGKGATEGVERKVLDSFKQFSNNEKLRVQQHQRVVQERQRASARQEKSVKLNDLKKFAENFKLYSRVPEDLVPILAKTKEKQNMIVSKAEIQAREKESKVTSAEASPARIAPAKPEVTSTEADQAQPASQPTKRPETANEPGSPLSQRQRIAQSVRQNQAIPPRGPGMSHGVPPRPAQQYRAPMANMHVPTPIPPPEIRSPPTGPAARELTSPSTASARLNVKAMEFRPNPSASTFFPTSPTKASPQPAKRPSISAASPAKFFSRKSEKPLSERTPLKDAFNPVKYMLETVAAEGKTETFASNGGIPQAYRTPPTWEVADANKDKTYRDMFAQSPVAAIPPMHTPTNSVMAHSHQLPPHLQNGPPNNQTPRFYPPQPHHPGQHYDEHRMQHGSNTPSVQPSPRLPPAMAYGPQMHPQMQHFPAGMPPYGMMRPQQFGSPQGPPMGGHMMVQQSSNGPFMNGAMAQQVPMYASPVPGHVQPHFPGHPTPQPGPGFGRGHPMSHQGSQQGHPGQMYMQMPPAAPMMIQQHPGQMQQMRNFPQGQYPGGPQGQHGYPMQHRAMSNQGYNHNQMTPRQHHAAPQQGPSPGMPPMQPAGPGDEGK</sequence>
<feature type="region of interest" description="Disordered" evidence="1">
    <location>
        <begin position="301"/>
        <end position="426"/>
    </location>
</feature>
<proteinExistence type="predicted"/>
<feature type="region of interest" description="Disordered" evidence="1">
    <location>
        <begin position="1"/>
        <end position="103"/>
    </location>
</feature>
<evidence type="ECO:0000313" key="3">
    <source>
        <dbReference type="EMBL" id="KAK6007825.1"/>
    </source>
</evidence>
<feature type="compositionally biased region" description="Low complexity" evidence="1">
    <location>
        <begin position="952"/>
        <end position="963"/>
    </location>
</feature>
<feature type="compositionally biased region" description="Basic and acidic residues" evidence="1">
    <location>
        <begin position="307"/>
        <end position="334"/>
    </location>
</feature>
<feature type="compositionally biased region" description="Pro residues" evidence="1">
    <location>
        <begin position="642"/>
        <end position="655"/>
    </location>
</feature>
<feature type="compositionally biased region" description="Polar residues" evidence="1">
    <location>
        <begin position="24"/>
        <end position="34"/>
    </location>
</feature>
<comment type="caution">
    <text evidence="3">The sequence shown here is derived from an EMBL/GenBank/DDBJ whole genome shotgun (WGS) entry which is preliminary data.</text>
</comment>
<protein>
    <recommendedName>
        <fullName evidence="2">LsmAD domain-containing protein</fullName>
    </recommendedName>
</protein>
<feature type="compositionally biased region" description="Low complexity" evidence="1">
    <location>
        <begin position="1"/>
        <end position="23"/>
    </location>
</feature>
<feature type="region of interest" description="Disordered" evidence="1">
    <location>
        <begin position="800"/>
        <end position="853"/>
    </location>
</feature>
<dbReference type="InterPro" id="IPR025852">
    <property type="entry name" value="SM_dom_ATX"/>
</dbReference>
<name>A0ABR0TVB8_AURPU</name>
<dbReference type="InterPro" id="IPR045117">
    <property type="entry name" value="ATXN2-like"/>
</dbReference>
<feature type="compositionally biased region" description="Polar residues" evidence="1">
    <location>
        <begin position="842"/>
        <end position="851"/>
    </location>
</feature>
<feature type="compositionally biased region" description="Polar residues" evidence="1">
    <location>
        <begin position="62"/>
        <end position="103"/>
    </location>
</feature>
<feature type="region of interest" description="Disordered" evidence="1">
    <location>
        <begin position="987"/>
        <end position="1051"/>
    </location>
</feature>
<gene>
    <name evidence="3" type="ORF">QM012_004639</name>
</gene>
<accession>A0ABR0TVB8</accession>
<feature type="compositionally biased region" description="Polar residues" evidence="1">
    <location>
        <begin position="568"/>
        <end position="583"/>
    </location>
</feature>
<evidence type="ECO:0000313" key="4">
    <source>
        <dbReference type="Proteomes" id="UP001341245"/>
    </source>
</evidence>
<dbReference type="Pfam" id="PF14438">
    <property type="entry name" value="SM-ATX"/>
    <property type="match status" value="1"/>
</dbReference>
<feature type="compositionally biased region" description="Polar residues" evidence="1">
    <location>
        <begin position="408"/>
        <end position="423"/>
    </location>
</feature>
<reference evidence="3 4" key="1">
    <citation type="submission" date="2023-11" db="EMBL/GenBank/DDBJ databases">
        <title>Draft genome sequence and annotation of the polyextremotolerant black yeast-like fungus Aureobasidium pullulans NRRL 62042.</title>
        <authorList>
            <person name="Dielentheis-Frenken M.R.E."/>
            <person name="Wibberg D."/>
            <person name="Blank L.M."/>
            <person name="Tiso T."/>
        </authorList>
    </citation>
    <scope>NUCLEOTIDE SEQUENCE [LARGE SCALE GENOMIC DNA]</scope>
    <source>
        <strain evidence="3 4">NRRL 62042</strain>
    </source>
</reference>
<feature type="region of interest" description="Disordered" evidence="1">
    <location>
        <begin position="936"/>
        <end position="963"/>
    </location>
</feature>
<dbReference type="PANTHER" id="PTHR12854">
    <property type="entry name" value="ATAXIN 2-RELATED"/>
    <property type="match status" value="1"/>
</dbReference>
<dbReference type="Proteomes" id="UP001341245">
    <property type="component" value="Unassembled WGS sequence"/>
</dbReference>
<dbReference type="Pfam" id="PF06741">
    <property type="entry name" value="LsmAD"/>
    <property type="match status" value="1"/>
</dbReference>